<dbReference type="PANTHER" id="PTHR21411">
    <property type="entry name" value="APONTIC"/>
    <property type="match status" value="1"/>
</dbReference>
<accession>A0AA38IY48</accession>
<feature type="domain" description="Myb/SANT-like DNA-binding" evidence="7">
    <location>
        <begin position="13"/>
        <end position="87"/>
    </location>
</feature>
<comment type="subunit">
    <text evidence="1">Self-associates forming complexes of several hundred monomers.</text>
</comment>
<comment type="function">
    <text evidence="5">Involved in transvection phenomena (= synapsis-dependent gene expression), where the synaptic pairing of chromosomes carrying genes with which zeste interacts influences the expression of these genes. Zeste binds to DNA and stimulates transcription from a nearby promoter.</text>
</comment>
<dbReference type="InterPro" id="IPR028002">
    <property type="entry name" value="Myb_DNA-bind_5"/>
</dbReference>
<proteinExistence type="predicted"/>
<evidence type="ECO:0000256" key="3">
    <source>
        <dbReference type="ARBA" id="ARBA00023015"/>
    </source>
</evidence>
<evidence type="ECO:0000313" key="8">
    <source>
        <dbReference type="EMBL" id="KAJ3665370.1"/>
    </source>
</evidence>
<dbReference type="Pfam" id="PF13873">
    <property type="entry name" value="Myb_DNA-bind_5"/>
    <property type="match status" value="1"/>
</dbReference>
<gene>
    <name evidence="8" type="ORF">Zmor_000867</name>
</gene>
<keyword evidence="3" id="KW-0805">Transcription regulation</keyword>
<name>A0AA38IY48_9CUCU</name>
<organism evidence="8 9">
    <name type="scientific">Zophobas morio</name>
    <dbReference type="NCBI Taxonomy" id="2755281"/>
    <lineage>
        <taxon>Eukaryota</taxon>
        <taxon>Metazoa</taxon>
        <taxon>Ecdysozoa</taxon>
        <taxon>Arthropoda</taxon>
        <taxon>Hexapoda</taxon>
        <taxon>Insecta</taxon>
        <taxon>Pterygota</taxon>
        <taxon>Neoptera</taxon>
        <taxon>Endopterygota</taxon>
        <taxon>Coleoptera</taxon>
        <taxon>Polyphaga</taxon>
        <taxon>Cucujiformia</taxon>
        <taxon>Tenebrionidae</taxon>
        <taxon>Zophobas</taxon>
    </lineage>
</organism>
<comment type="caution">
    <text evidence="8">The sequence shown here is derived from an EMBL/GenBank/DDBJ whole genome shotgun (WGS) entry which is preliminary data.</text>
</comment>
<dbReference type="AlphaFoldDB" id="A0AA38IY48"/>
<evidence type="ECO:0000256" key="5">
    <source>
        <dbReference type="ARBA" id="ARBA00025466"/>
    </source>
</evidence>
<protein>
    <recommendedName>
        <fullName evidence="2">Regulatory protein zeste</fullName>
    </recommendedName>
</protein>
<dbReference type="Proteomes" id="UP001168821">
    <property type="component" value="Unassembled WGS sequence"/>
</dbReference>
<sequence>MDKHLPNKKQKQRSPNFTPEEKILLLTLVHDERDIIENKKTDAVSNRDKQNCWEEITRKFNSLSPGGFVRSSTCLQKFYTNKKKEARIFPFYKRKTGGQPSEKKKEDPNIELLLATMNKYSVYGLTDHFGDDKSYNQEENDENHHINHDHGGDGKDYIFVRIPSFLK</sequence>
<reference evidence="8" key="1">
    <citation type="journal article" date="2023" name="G3 (Bethesda)">
        <title>Whole genome assemblies of Zophobas morio and Tenebrio molitor.</title>
        <authorList>
            <person name="Kaur S."/>
            <person name="Stinson S.A."/>
            <person name="diCenzo G.C."/>
        </authorList>
    </citation>
    <scope>NUCLEOTIDE SEQUENCE</scope>
    <source>
        <strain evidence="8">QUZm001</strain>
    </source>
</reference>
<evidence type="ECO:0000259" key="7">
    <source>
        <dbReference type="Pfam" id="PF13873"/>
    </source>
</evidence>
<evidence type="ECO:0000256" key="4">
    <source>
        <dbReference type="ARBA" id="ARBA00023163"/>
    </source>
</evidence>
<dbReference type="PANTHER" id="PTHR21411:SF0">
    <property type="entry name" value="REGULATORY PROTEIN ZESTE"/>
    <property type="match status" value="1"/>
</dbReference>
<feature type="region of interest" description="Disordered" evidence="6">
    <location>
        <begin position="131"/>
        <end position="150"/>
    </location>
</feature>
<evidence type="ECO:0000256" key="1">
    <source>
        <dbReference type="ARBA" id="ARBA00011764"/>
    </source>
</evidence>
<keyword evidence="9" id="KW-1185">Reference proteome</keyword>
<keyword evidence="4" id="KW-0804">Transcription</keyword>
<dbReference type="EMBL" id="JALNTZ010000001">
    <property type="protein sequence ID" value="KAJ3665370.1"/>
    <property type="molecule type" value="Genomic_DNA"/>
</dbReference>
<evidence type="ECO:0000256" key="2">
    <source>
        <dbReference type="ARBA" id="ARBA00016807"/>
    </source>
</evidence>
<evidence type="ECO:0000313" key="9">
    <source>
        <dbReference type="Proteomes" id="UP001168821"/>
    </source>
</evidence>
<evidence type="ECO:0000256" key="6">
    <source>
        <dbReference type="SAM" id="MobiDB-lite"/>
    </source>
</evidence>